<reference evidence="2" key="1">
    <citation type="submission" date="2018-02" db="EMBL/GenBank/DDBJ databases">
        <authorList>
            <person name="Cohen D.B."/>
            <person name="Kent A.D."/>
        </authorList>
    </citation>
    <scope>NUCLEOTIDE SEQUENCE</scope>
</reference>
<name>A0A2N9HLX0_FAGSY</name>
<sequence>MKKKRKREGGGDDEVGEQEALPPTEPLKTKSLSKKGKSKNDRALHKAAGHGRSVDEDDSVVKGRDVRGGQVADAIGRALLLPKDMKIWQANNSKHMVVELSEKLDREMNLSYELRGEINDLKAQVAKAKAGIQNVEDSDQAYYDQGFDEAANSLKSQLAEECNRYFIQGWRTAFDRAGVYDAFELYDLGPKSRPFRPASPEDHEEEGAAEGPMDLEADYGQIPVVEV</sequence>
<dbReference type="AlphaFoldDB" id="A0A2N9HLX0"/>
<evidence type="ECO:0000313" key="2">
    <source>
        <dbReference type="EMBL" id="SPD12711.1"/>
    </source>
</evidence>
<feature type="region of interest" description="Disordered" evidence="1">
    <location>
        <begin position="1"/>
        <end position="62"/>
    </location>
</feature>
<feature type="compositionally biased region" description="Acidic residues" evidence="1">
    <location>
        <begin position="202"/>
        <end position="217"/>
    </location>
</feature>
<organism evidence="2">
    <name type="scientific">Fagus sylvatica</name>
    <name type="common">Beechnut</name>
    <dbReference type="NCBI Taxonomy" id="28930"/>
    <lineage>
        <taxon>Eukaryota</taxon>
        <taxon>Viridiplantae</taxon>
        <taxon>Streptophyta</taxon>
        <taxon>Embryophyta</taxon>
        <taxon>Tracheophyta</taxon>
        <taxon>Spermatophyta</taxon>
        <taxon>Magnoliopsida</taxon>
        <taxon>eudicotyledons</taxon>
        <taxon>Gunneridae</taxon>
        <taxon>Pentapetalae</taxon>
        <taxon>rosids</taxon>
        <taxon>fabids</taxon>
        <taxon>Fagales</taxon>
        <taxon>Fagaceae</taxon>
        <taxon>Fagus</taxon>
    </lineage>
</organism>
<dbReference type="EMBL" id="OIVN01003657">
    <property type="protein sequence ID" value="SPD12711.1"/>
    <property type="molecule type" value="Genomic_DNA"/>
</dbReference>
<evidence type="ECO:0000256" key="1">
    <source>
        <dbReference type="SAM" id="MobiDB-lite"/>
    </source>
</evidence>
<accession>A0A2N9HLX0</accession>
<feature type="region of interest" description="Disordered" evidence="1">
    <location>
        <begin position="191"/>
        <end position="227"/>
    </location>
</feature>
<proteinExistence type="predicted"/>
<protein>
    <submittedName>
        <fullName evidence="2">Uncharacterized protein</fullName>
    </submittedName>
</protein>
<gene>
    <name evidence="2" type="ORF">FSB_LOCUS40593</name>
</gene>